<comment type="caution">
    <text evidence="1">The sequence shown here is derived from an EMBL/GenBank/DDBJ whole genome shotgun (WGS) entry which is preliminary data.</text>
</comment>
<name>A0A841SXK9_9BACL</name>
<protein>
    <submittedName>
        <fullName evidence="1">Uncharacterized protein</fullName>
    </submittedName>
</protein>
<proteinExistence type="predicted"/>
<evidence type="ECO:0000313" key="1">
    <source>
        <dbReference type="EMBL" id="MBB6636644.1"/>
    </source>
</evidence>
<evidence type="ECO:0000313" key="2">
    <source>
        <dbReference type="Proteomes" id="UP000535838"/>
    </source>
</evidence>
<accession>A0A841SXK9</accession>
<dbReference type="RefSeq" id="WP_185121857.1">
    <property type="nucleotide sequence ID" value="NZ_JACJVQ010000019.1"/>
</dbReference>
<dbReference type="Proteomes" id="UP000535838">
    <property type="component" value="Unassembled WGS sequence"/>
</dbReference>
<dbReference type="Gene3D" id="3.60.60.10">
    <property type="entry name" value="Penicillin V Acylase, Chain A"/>
    <property type="match status" value="1"/>
</dbReference>
<dbReference type="AlphaFoldDB" id="A0A841SXK9"/>
<gene>
    <name evidence="1" type="ORF">H7B67_21175</name>
</gene>
<reference evidence="1 2" key="1">
    <citation type="submission" date="2020-08" db="EMBL/GenBank/DDBJ databases">
        <title>Cohnella phylogeny.</title>
        <authorList>
            <person name="Dunlap C."/>
        </authorList>
    </citation>
    <scope>NUCLEOTIDE SEQUENCE [LARGE SCALE GENOMIC DNA]</scope>
    <source>
        <strain evidence="1 2">DSM 25241</strain>
    </source>
</reference>
<sequence length="280" mass="30321">MCTIGALVIVDPSDQLRVYGFKNADNPPVGYWHGVAGSGDGYSSLAFGLLPQTGINSGMNEKGLLLISSFFGFSSADKEKRDGFWQGDLRGKVQAEALARCATAEEALELMLERFGQSAEISIGGSHVIVDRRGGLYVFEHSEGYTAWQDATAQGWAARSNQSFGLFRAEQELQHSDVSKDRALRLERAESVLSGLGNKKLDASEAISAIQYLLRMHENADGSAIGSVCAHGVLSGRSNAPLPHDTVSGMIWDLAEAEMKYTLGQPCRNEWRRLGFGGEE</sequence>
<keyword evidence="2" id="KW-1185">Reference proteome</keyword>
<dbReference type="EMBL" id="JACJVQ010000019">
    <property type="protein sequence ID" value="MBB6636644.1"/>
    <property type="molecule type" value="Genomic_DNA"/>
</dbReference>
<organism evidence="1 2">
    <name type="scientific">Cohnella thailandensis</name>
    <dbReference type="NCBI Taxonomy" id="557557"/>
    <lineage>
        <taxon>Bacteria</taxon>
        <taxon>Bacillati</taxon>
        <taxon>Bacillota</taxon>
        <taxon>Bacilli</taxon>
        <taxon>Bacillales</taxon>
        <taxon>Paenibacillaceae</taxon>
        <taxon>Cohnella</taxon>
    </lineage>
</organism>